<dbReference type="SUPFAM" id="SSF54001">
    <property type="entry name" value="Cysteine proteinases"/>
    <property type="match status" value="1"/>
</dbReference>
<dbReference type="Gene3D" id="2.40.50.170">
    <property type="entry name" value="Cysteine proteinases. Chain C"/>
    <property type="match status" value="1"/>
</dbReference>
<evidence type="ECO:0000256" key="5">
    <source>
        <dbReference type="ARBA" id="ARBA00023145"/>
    </source>
</evidence>
<evidence type="ECO:0000256" key="9">
    <source>
        <dbReference type="ARBA" id="ARBA00030778"/>
    </source>
</evidence>
<dbReference type="Proteomes" id="UP000001460">
    <property type="component" value="Unassembled WGS sequence"/>
</dbReference>
<protein>
    <recommendedName>
        <fullName evidence="4">Dipeptidyl peptidase 1</fullName>
    </recommendedName>
    <alternativeName>
        <fullName evidence="8">Cathepsin C</fullName>
    </alternativeName>
    <alternativeName>
        <fullName evidence="7">Cathepsin J</fullName>
    </alternativeName>
    <alternativeName>
        <fullName evidence="10">Dipeptidyl peptidase I</fullName>
    </alternativeName>
    <alternativeName>
        <fullName evidence="9">Dipeptidyl transferase</fullName>
    </alternativeName>
</protein>
<feature type="domain" description="Peptidase C1A papain C-terminal" evidence="13">
    <location>
        <begin position="324"/>
        <end position="552"/>
    </location>
</feature>
<dbReference type="eggNOG" id="KOG1543">
    <property type="taxonomic scope" value="Eukaryota"/>
</dbReference>
<dbReference type="Gene3D" id="2.40.128.80">
    <property type="entry name" value="Cathepsin C, exclusion domain"/>
    <property type="match status" value="1"/>
</dbReference>
<dbReference type="Pfam" id="PF08773">
    <property type="entry name" value="CathepsinC_exc"/>
    <property type="match status" value="1"/>
</dbReference>
<dbReference type="OrthoDB" id="640249at2759"/>
<keyword evidence="15" id="KW-1185">Reference proteome</keyword>
<dbReference type="GeneID" id="6995364"/>
<dbReference type="InterPro" id="IPR014882">
    <property type="entry name" value="CathepsinC_exc"/>
</dbReference>
<dbReference type="Gene3D" id="3.90.70.10">
    <property type="entry name" value="Cysteine proteinases"/>
    <property type="match status" value="1"/>
</dbReference>
<comment type="subunit">
    <text evidence="3">Tetramer of heterotrimers consisting of exclusion domain, heavy- and light chains.</text>
</comment>
<keyword evidence="6" id="KW-0325">Glycoprotein</keyword>
<evidence type="ECO:0000256" key="4">
    <source>
        <dbReference type="ARBA" id="ARBA00014709"/>
    </source>
</evidence>
<proteinExistence type="inferred from homology"/>
<dbReference type="OMA" id="CYIASQM"/>
<dbReference type="InterPro" id="IPR036496">
    <property type="entry name" value="CathepsinC_exc_dom_sf"/>
</dbReference>
<keyword evidence="14" id="KW-0378">Hydrolase</keyword>
<evidence type="ECO:0000256" key="8">
    <source>
        <dbReference type="ARBA" id="ARBA00029779"/>
    </source>
</evidence>
<sequence length="606" mass="68600">MISLKWILNISVLSISLFFLQGIKGDLPIHATTADIVGRWTFKISEPLDNWVNGCGSGVPNKNTQNLQPILIDYNKWLKDHTSSELIEYNLILTDILNSNSYNKSLGRRKWNQLAVKDLSGEIIGGWTMVYDEGFQIRIGDKSIFGFIKYSLLDEKNCNPYDGDNELPSGETLCYETDPSKLHLGWYYDNANKKRACVFGYKSDSENNTLDKLKNLVEVPVKVAIHKGIRSLTTSLQSIAKLYNERIETSWTARNSFSIGELAFSHYPYYLHTMNSKKIYRRLFDNKNEVTSFMELSSKTINEMNPDSGIFACSVQHEKNDFDLPSNFSYGDPFLSSEFEDILLNQGNCGSCYAISSAYILQKRFEIALRNRLEKDEKFPKIELSAQSILSCSPFNQGCDGGYPFLVGKQALEIGISSNDCMEYEATDNKECHFSPYIGDYIIEKDGCTESERWFAKDYGYIGGCYGCSSEESMKREIYHHGPIVVAMHIDPSLLVYEDVGWGEQETPESTDKIPYWIIRNSWGKKWGNKGYAKIRRGKNIGGIENQAIFIDPDLSRGKAAAILNSSSVSTKEEISPNIESTDLNTNNIEDIGRVEIENDGLMNLN</sequence>
<dbReference type="InterPro" id="IPR013128">
    <property type="entry name" value="Peptidase_C1A"/>
</dbReference>
<comment type="function">
    <text evidence="11">Thiol protease. Has dipeptidylpeptidase activity. Active against a broad range of dipeptide substrates composed of both polar and hydrophobic amino acids. Proline cannot occupy the P1 position and arginine cannot occupy the P2 position of the substrate. Can act as both an exopeptidase and endopeptidase. Activates serine proteases such as elastase, cathepsin G and granzymes A and B.</text>
</comment>
<dbReference type="PROSITE" id="PS00139">
    <property type="entry name" value="THIOL_PROTEASE_CYS"/>
    <property type="match status" value="1"/>
</dbReference>
<evidence type="ECO:0000256" key="6">
    <source>
        <dbReference type="ARBA" id="ARBA00023180"/>
    </source>
</evidence>
<dbReference type="VEuPathDB" id="CryptoDB:CMU_016300"/>
<dbReference type="AlphaFoldDB" id="B6ACM7"/>
<dbReference type="STRING" id="441375.B6ACM7"/>
<dbReference type="InterPro" id="IPR038765">
    <property type="entry name" value="Papain-like_cys_pep_sf"/>
</dbReference>
<dbReference type="InterPro" id="IPR000668">
    <property type="entry name" value="Peptidase_C1A_C"/>
</dbReference>
<gene>
    <name evidence="14" type="ORF">CMU_016300</name>
</gene>
<dbReference type="GO" id="GO:0008234">
    <property type="term" value="F:cysteine-type peptidase activity"/>
    <property type="evidence" value="ECO:0007669"/>
    <property type="project" value="InterPro"/>
</dbReference>
<dbReference type="SMART" id="SM00645">
    <property type="entry name" value="Pept_C1"/>
    <property type="match status" value="1"/>
</dbReference>
<keyword evidence="5" id="KW-0865">Zymogen</keyword>
<dbReference type="RefSeq" id="XP_002140230.1">
    <property type="nucleotide sequence ID" value="XM_002140194.1"/>
</dbReference>
<organism evidence="14 15">
    <name type="scientific">Cryptosporidium muris (strain RN66)</name>
    <dbReference type="NCBI Taxonomy" id="441375"/>
    <lineage>
        <taxon>Eukaryota</taxon>
        <taxon>Sar</taxon>
        <taxon>Alveolata</taxon>
        <taxon>Apicomplexa</taxon>
        <taxon>Conoidasida</taxon>
        <taxon>Coccidia</taxon>
        <taxon>Eucoccidiorida</taxon>
        <taxon>Eimeriorina</taxon>
        <taxon>Cryptosporidiidae</taxon>
        <taxon>Cryptosporidium</taxon>
    </lineage>
</organism>
<evidence type="ECO:0000313" key="14">
    <source>
        <dbReference type="EMBL" id="EEA05881.1"/>
    </source>
</evidence>
<evidence type="ECO:0000259" key="13">
    <source>
        <dbReference type="SMART" id="SM00645"/>
    </source>
</evidence>
<dbReference type="Pfam" id="PF00112">
    <property type="entry name" value="Peptidase_C1"/>
    <property type="match status" value="1"/>
</dbReference>
<feature type="chain" id="PRO_5018739879" description="Dipeptidyl peptidase 1" evidence="12">
    <location>
        <begin position="26"/>
        <end position="606"/>
    </location>
</feature>
<dbReference type="InterPro" id="IPR000169">
    <property type="entry name" value="Pept_cys_AS"/>
</dbReference>
<comment type="cofactor">
    <cofactor evidence="1">
        <name>chloride</name>
        <dbReference type="ChEBI" id="CHEBI:17996"/>
    </cofactor>
</comment>
<dbReference type="SUPFAM" id="SSF75001">
    <property type="entry name" value="Dipeptidyl peptidase I (cathepsin C), exclusion domain"/>
    <property type="match status" value="1"/>
</dbReference>
<comment type="similarity">
    <text evidence="2">Belongs to the peptidase C1 family.</text>
</comment>
<accession>B6ACM7</accession>
<keyword evidence="14" id="KW-0645">Protease</keyword>
<name>B6ACM7_CRYMR</name>
<dbReference type="PANTHER" id="PTHR12411">
    <property type="entry name" value="CYSTEINE PROTEASE FAMILY C1-RELATED"/>
    <property type="match status" value="1"/>
</dbReference>
<reference evidence="14" key="1">
    <citation type="submission" date="2008-06" db="EMBL/GenBank/DDBJ databases">
        <authorList>
            <person name="Lorenzi H."/>
            <person name="Inman J."/>
            <person name="Miller J."/>
            <person name="Schobel S."/>
            <person name="Amedeo P."/>
            <person name="Caler E.V."/>
            <person name="da Silva J."/>
        </authorList>
    </citation>
    <scope>NUCLEOTIDE SEQUENCE [LARGE SCALE GENOMIC DNA]</scope>
    <source>
        <strain evidence="14">RN66</strain>
    </source>
</reference>
<keyword evidence="12" id="KW-0732">Signal</keyword>
<evidence type="ECO:0000313" key="15">
    <source>
        <dbReference type="Proteomes" id="UP000001460"/>
    </source>
</evidence>
<evidence type="ECO:0000256" key="3">
    <source>
        <dbReference type="ARBA" id="ARBA00011610"/>
    </source>
</evidence>
<evidence type="ECO:0000256" key="10">
    <source>
        <dbReference type="ARBA" id="ARBA00032961"/>
    </source>
</evidence>
<dbReference type="EMBL" id="DS989728">
    <property type="protein sequence ID" value="EEA05881.1"/>
    <property type="molecule type" value="Genomic_DNA"/>
</dbReference>
<feature type="signal peptide" evidence="12">
    <location>
        <begin position="1"/>
        <end position="25"/>
    </location>
</feature>
<evidence type="ECO:0000256" key="2">
    <source>
        <dbReference type="ARBA" id="ARBA00008455"/>
    </source>
</evidence>
<evidence type="ECO:0000256" key="1">
    <source>
        <dbReference type="ARBA" id="ARBA00001923"/>
    </source>
</evidence>
<evidence type="ECO:0000256" key="12">
    <source>
        <dbReference type="SAM" id="SignalP"/>
    </source>
</evidence>
<evidence type="ECO:0000256" key="7">
    <source>
        <dbReference type="ARBA" id="ARBA00029762"/>
    </source>
</evidence>
<evidence type="ECO:0000256" key="11">
    <source>
        <dbReference type="ARBA" id="ARBA00045556"/>
    </source>
</evidence>
<dbReference type="GO" id="GO:0006508">
    <property type="term" value="P:proteolysis"/>
    <property type="evidence" value="ECO:0007669"/>
    <property type="project" value="UniProtKB-KW"/>
</dbReference>